<evidence type="ECO:0000256" key="5">
    <source>
        <dbReference type="ARBA" id="ARBA00022801"/>
    </source>
</evidence>
<dbReference type="Proteomes" id="UP000772812">
    <property type="component" value="Unassembled WGS sequence"/>
</dbReference>
<dbReference type="InterPro" id="IPR029060">
    <property type="entry name" value="PIN-like_dom_sf"/>
</dbReference>
<evidence type="ECO:0000256" key="4">
    <source>
        <dbReference type="ARBA" id="ARBA00022723"/>
    </source>
</evidence>
<organism evidence="9 10">
    <name type="scientific">Persephonella atlantica</name>
    <dbReference type="NCBI Taxonomy" id="2699429"/>
    <lineage>
        <taxon>Bacteria</taxon>
        <taxon>Pseudomonadati</taxon>
        <taxon>Aquificota</taxon>
        <taxon>Aquificia</taxon>
        <taxon>Aquificales</taxon>
        <taxon>Hydrogenothermaceae</taxon>
        <taxon>Persephonella</taxon>
    </lineage>
</organism>
<comment type="cofactor">
    <cofactor evidence="1">
        <name>Mg(2+)</name>
        <dbReference type="ChEBI" id="CHEBI:18420"/>
    </cofactor>
</comment>
<evidence type="ECO:0000256" key="1">
    <source>
        <dbReference type="ARBA" id="ARBA00001946"/>
    </source>
</evidence>
<accession>A0ABS1GGC3</accession>
<sequence>MANKFIVDTDVCIDFLKGQEFAVSLIKDLLFSGNASLSILTYYELLKGVYSKKQEKAVKDFVEGFEIINIDNDIVEIGAKFYRDYRKKGITLSTIDCLIMATAKKYKLKIITRNVKHYPEKDLLSEFSKNILKIAE</sequence>
<feature type="domain" description="PIN" evidence="8">
    <location>
        <begin position="6"/>
        <end position="114"/>
    </location>
</feature>
<name>A0ABS1GGC3_9AQUI</name>
<keyword evidence="10" id="KW-1185">Reference proteome</keyword>
<protein>
    <submittedName>
        <fullName evidence="9">Type II toxin-antitoxin system VapC family toxin</fullName>
    </submittedName>
</protein>
<dbReference type="Pfam" id="PF01850">
    <property type="entry name" value="PIN"/>
    <property type="match status" value="1"/>
</dbReference>
<dbReference type="PANTHER" id="PTHR33653">
    <property type="entry name" value="RIBONUCLEASE VAPC2"/>
    <property type="match status" value="1"/>
</dbReference>
<evidence type="ECO:0000256" key="2">
    <source>
        <dbReference type="ARBA" id="ARBA00022649"/>
    </source>
</evidence>
<keyword evidence="5" id="KW-0378">Hydrolase</keyword>
<reference evidence="9 10" key="1">
    <citation type="journal article" date="2021" name="Syst. Appl. Microbiol.">
        <title>Persephonella atlantica sp. nov.: How to adapt to physico-chemical gradients in high temperature hydrothermal habitats.</title>
        <authorList>
            <person name="Francois D.X."/>
            <person name="Godfroy A."/>
            <person name="Mathien C."/>
            <person name="Aube J."/>
            <person name="Cathalot C."/>
            <person name="Lesongeur F."/>
            <person name="L'Haridon S."/>
            <person name="Philippon X."/>
            <person name="Roussel E.G."/>
        </authorList>
    </citation>
    <scope>NUCLEOTIDE SEQUENCE [LARGE SCALE GENOMIC DNA]</scope>
    <source>
        <strain evidence="9 10">MO1340</strain>
    </source>
</reference>
<keyword evidence="4" id="KW-0479">Metal-binding</keyword>
<evidence type="ECO:0000313" key="9">
    <source>
        <dbReference type="EMBL" id="MBK3331974.1"/>
    </source>
</evidence>
<dbReference type="Gene3D" id="3.40.50.1010">
    <property type="entry name" value="5'-nuclease"/>
    <property type="match status" value="1"/>
</dbReference>
<evidence type="ECO:0000256" key="6">
    <source>
        <dbReference type="ARBA" id="ARBA00022842"/>
    </source>
</evidence>
<dbReference type="InterPro" id="IPR002716">
    <property type="entry name" value="PIN_dom"/>
</dbReference>
<proteinExistence type="inferred from homology"/>
<dbReference type="EMBL" id="JAACYA010000001">
    <property type="protein sequence ID" value="MBK3331974.1"/>
    <property type="molecule type" value="Genomic_DNA"/>
</dbReference>
<dbReference type="CDD" id="cd18741">
    <property type="entry name" value="PIN_VapC4-5_FitB-like"/>
    <property type="match status" value="1"/>
</dbReference>
<comment type="caution">
    <text evidence="9">The sequence shown here is derived from an EMBL/GenBank/DDBJ whole genome shotgun (WGS) entry which is preliminary data.</text>
</comment>
<comment type="similarity">
    <text evidence="7">Belongs to the PINc/VapC protein family.</text>
</comment>
<evidence type="ECO:0000256" key="7">
    <source>
        <dbReference type="ARBA" id="ARBA00038093"/>
    </source>
</evidence>
<dbReference type="RefSeq" id="WP_200673369.1">
    <property type="nucleotide sequence ID" value="NZ_JAACYA010000001.1"/>
</dbReference>
<evidence type="ECO:0000256" key="3">
    <source>
        <dbReference type="ARBA" id="ARBA00022722"/>
    </source>
</evidence>
<keyword evidence="2" id="KW-1277">Toxin-antitoxin system</keyword>
<dbReference type="InterPro" id="IPR050556">
    <property type="entry name" value="Type_II_TA_system_RNase"/>
</dbReference>
<dbReference type="SUPFAM" id="SSF88723">
    <property type="entry name" value="PIN domain-like"/>
    <property type="match status" value="1"/>
</dbReference>
<gene>
    <name evidence="9" type="ORF">GWK41_02690</name>
</gene>
<keyword evidence="3" id="KW-0540">Nuclease</keyword>
<evidence type="ECO:0000259" key="8">
    <source>
        <dbReference type="Pfam" id="PF01850"/>
    </source>
</evidence>
<keyword evidence="6" id="KW-0460">Magnesium</keyword>
<evidence type="ECO:0000313" key="10">
    <source>
        <dbReference type="Proteomes" id="UP000772812"/>
    </source>
</evidence>
<dbReference type="PANTHER" id="PTHR33653:SF1">
    <property type="entry name" value="RIBONUCLEASE VAPC2"/>
    <property type="match status" value="1"/>
</dbReference>